<evidence type="ECO:0000313" key="2">
    <source>
        <dbReference type="Proteomes" id="UP000064201"/>
    </source>
</evidence>
<name>A0A0G3G135_9GAMM</name>
<protein>
    <submittedName>
        <fullName evidence="1">Uncharacterized protein</fullName>
    </submittedName>
</protein>
<dbReference type="PATRIC" id="fig|106634.4.peg.1222"/>
<dbReference type="OrthoDB" id="9868004at2"/>
<sequence length="211" mass="22581">MEDFESRVVEHGDGGWTLWVQQPGGGPFAVLEGYPGNLPDGRGVMGRETNAALSLHVEDDKDGSVAEIYLDGHAQRAKRIRFPCSHSSEVVRFFQRAVSPGMMGIDAADVFSALPMSDGMGLIAECPRPRGLRDMDDVQEILAEQVSEHGPECSAMVVLPVDDTVTPGTVDVVAQSVSRHIPRGSALVLAAPLAAADREPMRTGVFWSSLG</sequence>
<evidence type="ECO:0000313" key="1">
    <source>
        <dbReference type="EMBL" id="AKJ94933.1"/>
    </source>
</evidence>
<dbReference type="RefSeq" id="WP_047251075.1">
    <property type="nucleotide sequence ID" value="NZ_CP011367.1"/>
</dbReference>
<dbReference type="Proteomes" id="UP000064201">
    <property type="component" value="Chromosome"/>
</dbReference>
<organism evidence="1 2">
    <name type="scientific">Thioalkalivibrio versutus</name>
    <dbReference type="NCBI Taxonomy" id="106634"/>
    <lineage>
        <taxon>Bacteria</taxon>
        <taxon>Pseudomonadati</taxon>
        <taxon>Pseudomonadota</taxon>
        <taxon>Gammaproteobacteria</taxon>
        <taxon>Chromatiales</taxon>
        <taxon>Ectothiorhodospiraceae</taxon>
        <taxon>Thioalkalivibrio</taxon>
    </lineage>
</organism>
<reference evidence="1 2" key="1">
    <citation type="submission" date="2015-04" db="EMBL/GenBank/DDBJ databases">
        <title>Complete Sequence for the Genome of the Thioalkalivibrio versutus D301.</title>
        <authorList>
            <person name="Mu T."/>
            <person name="Zhou J."/>
            <person name="Xu X."/>
        </authorList>
    </citation>
    <scope>NUCLEOTIDE SEQUENCE [LARGE SCALE GENOMIC DNA]</scope>
    <source>
        <strain evidence="1 2">D301</strain>
    </source>
</reference>
<keyword evidence="2" id="KW-1185">Reference proteome</keyword>
<dbReference type="AlphaFoldDB" id="A0A0G3G135"/>
<gene>
    <name evidence="1" type="ORF">TVD_05980</name>
</gene>
<accession>A0A0G3G135</accession>
<proteinExistence type="predicted"/>
<dbReference type="KEGG" id="tvr:TVD_05980"/>
<dbReference type="EMBL" id="CP011367">
    <property type="protein sequence ID" value="AKJ94933.1"/>
    <property type="molecule type" value="Genomic_DNA"/>
</dbReference>